<evidence type="ECO:0000313" key="4">
    <source>
        <dbReference type="Proteomes" id="UP001162741"/>
    </source>
</evidence>
<accession>A0ABY6J5D7</accession>
<dbReference type="Pfam" id="PF02321">
    <property type="entry name" value="OEP"/>
    <property type="match status" value="2"/>
</dbReference>
<comment type="similarity">
    <text evidence="1 2">Belongs to the outer membrane factor (OMF) (TC 1.B.17) family.</text>
</comment>
<gene>
    <name evidence="3" type="ORF">MKQ68_07290</name>
</gene>
<dbReference type="Gene3D" id="2.20.200.10">
    <property type="entry name" value="Outer membrane efflux proteins (OEP)"/>
    <property type="match status" value="1"/>
</dbReference>
<dbReference type="RefSeq" id="WP_244838484.1">
    <property type="nucleotide sequence ID" value="NZ_CP107006.1"/>
</dbReference>
<evidence type="ECO:0000256" key="1">
    <source>
        <dbReference type="ARBA" id="ARBA00007613"/>
    </source>
</evidence>
<proteinExistence type="inferred from homology"/>
<sequence length="470" mass="52340">MKNRYIAYIISIPVVLAGCKITQKYEKPDIQTPATYRGAATTTDTTTLADIRWQELFSDPQLRTLIQQGLDSNLDLKIAIARMKAAAANLRQSKDAFWPTLSVSPSFTHAKPSPAQLRAFGNSSGASIPSYDQYSLTGTASWEVDVWGKLRSTKRSRVAQFLASDAYRRTVQTQLIANIANSYYTLLALDQQLKITEQTVAIRKNDVETIKALKEAATLTGADVVNSEANRYAAEVSIPDIKQNIRETENALSVLLGIAADTIVRGNLAEQKTVEYLQAGVPVHLLSNRPDVQQAEYSLISNFELTNVARTYFYPQLNISATGGFATVNTLKGFFDQTFYWNLVAGLTQPIFNQGLNRQRLRVAEANQEESFYSFKSTMLTATQEVSDALFSYRTAAEKMTIRQEQLKSLQKAVEFNKELLRYSSSTNYTDVLTAEQNLLTAQLNGINDKLQQLQAVVTLYRALGGGWKQ</sequence>
<keyword evidence="4" id="KW-1185">Reference proteome</keyword>
<keyword evidence="2" id="KW-0472">Membrane</keyword>
<dbReference type="SUPFAM" id="SSF56954">
    <property type="entry name" value="Outer membrane efflux proteins (OEP)"/>
    <property type="match status" value="1"/>
</dbReference>
<protein>
    <submittedName>
        <fullName evidence="3">TolC family protein</fullName>
    </submittedName>
</protein>
<dbReference type="InterPro" id="IPR010131">
    <property type="entry name" value="MdtP/NodT-like"/>
</dbReference>
<dbReference type="PANTHER" id="PTHR30203">
    <property type="entry name" value="OUTER MEMBRANE CATION EFFLUX PROTEIN"/>
    <property type="match status" value="1"/>
</dbReference>
<dbReference type="Proteomes" id="UP001162741">
    <property type="component" value="Chromosome"/>
</dbReference>
<keyword evidence="2" id="KW-0564">Palmitate</keyword>
<dbReference type="NCBIfam" id="TIGR01845">
    <property type="entry name" value="outer_NodT"/>
    <property type="match status" value="1"/>
</dbReference>
<dbReference type="PANTHER" id="PTHR30203:SF33">
    <property type="entry name" value="BLR4455 PROTEIN"/>
    <property type="match status" value="1"/>
</dbReference>
<dbReference type="PROSITE" id="PS51257">
    <property type="entry name" value="PROKAR_LIPOPROTEIN"/>
    <property type="match status" value="1"/>
</dbReference>
<comment type="subcellular location">
    <subcellularLocation>
        <location evidence="2">Cell membrane</location>
        <topology evidence="2">Lipid-anchor</topology>
    </subcellularLocation>
</comment>
<name>A0ABY6J5D7_9BACT</name>
<evidence type="ECO:0000313" key="3">
    <source>
        <dbReference type="EMBL" id="UYQ94895.1"/>
    </source>
</evidence>
<keyword evidence="2" id="KW-0812">Transmembrane</keyword>
<keyword evidence="2" id="KW-0449">Lipoprotein</keyword>
<dbReference type="Gene3D" id="1.20.1600.10">
    <property type="entry name" value="Outer membrane efflux proteins (OEP)"/>
    <property type="match status" value="1"/>
</dbReference>
<evidence type="ECO:0000256" key="2">
    <source>
        <dbReference type="RuleBase" id="RU362097"/>
    </source>
</evidence>
<keyword evidence="2" id="KW-1134">Transmembrane beta strand</keyword>
<dbReference type="InterPro" id="IPR003423">
    <property type="entry name" value="OMP_efflux"/>
</dbReference>
<reference evidence="3" key="1">
    <citation type="submission" date="2022-10" db="EMBL/GenBank/DDBJ databases">
        <title>Chitinophaga sp. nov., isolated from soil.</title>
        <authorList>
            <person name="Jeon C.O."/>
        </authorList>
    </citation>
    <scope>NUCLEOTIDE SEQUENCE</scope>
    <source>
        <strain evidence="3">R8</strain>
    </source>
</reference>
<dbReference type="EMBL" id="CP107006">
    <property type="protein sequence ID" value="UYQ94895.1"/>
    <property type="molecule type" value="Genomic_DNA"/>
</dbReference>
<organism evidence="3 4">
    <name type="scientific">Chitinophaga horti</name>
    <dbReference type="NCBI Taxonomy" id="2920382"/>
    <lineage>
        <taxon>Bacteria</taxon>
        <taxon>Pseudomonadati</taxon>
        <taxon>Bacteroidota</taxon>
        <taxon>Chitinophagia</taxon>
        <taxon>Chitinophagales</taxon>
        <taxon>Chitinophagaceae</taxon>
        <taxon>Chitinophaga</taxon>
    </lineage>
</organism>